<accession>A0ABV8VC33</accession>
<dbReference type="Proteomes" id="UP001595840">
    <property type="component" value="Unassembled WGS sequence"/>
</dbReference>
<dbReference type="PANTHER" id="PTHR45947:SF3">
    <property type="entry name" value="SULFOQUINOVOSYL TRANSFERASE SQD2"/>
    <property type="match status" value="1"/>
</dbReference>
<dbReference type="EC" id="2.4.-.-" evidence="3"/>
<dbReference type="InterPro" id="IPR001296">
    <property type="entry name" value="Glyco_trans_1"/>
</dbReference>
<dbReference type="PANTHER" id="PTHR45947">
    <property type="entry name" value="SULFOQUINOVOSYL TRANSFERASE SQD2"/>
    <property type="match status" value="1"/>
</dbReference>
<evidence type="ECO:0000313" key="3">
    <source>
        <dbReference type="EMBL" id="MFC4364404.1"/>
    </source>
</evidence>
<dbReference type="CDD" id="cd03811">
    <property type="entry name" value="GT4_GT28_WabH-like"/>
    <property type="match status" value="1"/>
</dbReference>
<organism evidence="3 4">
    <name type="scientific">Simiduia curdlanivorans</name>
    <dbReference type="NCBI Taxonomy" id="1492769"/>
    <lineage>
        <taxon>Bacteria</taxon>
        <taxon>Pseudomonadati</taxon>
        <taxon>Pseudomonadota</taxon>
        <taxon>Gammaproteobacteria</taxon>
        <taxon>Cellvibrionales</taxon>
        <taxon>Cellvibrionaceae</taxon>
        <taxon>Simiduia</taxon>
    </lineage>
</organism>
<dbReference type="Pfam" id="PF00534">
    <property type="entry name" value="Glycos_transf_1"/>
    <property type="match status" value="1"/>
</dbReference>
<dbReference type="SUPFAM" id="SSF53756">
    <property type="entry name" value="UDP-Glycosyltransferase/glycogen phosphorylase"/>
    <property type="match status" value="1"/>
</dbReference>
<dbReference type="GO" id="GO:0016757">
    <property type="term" value="F:glycosyltransferase activity"/>
    <property type="evidence" value="ECO:0007669"/>
    <property type="project" value="UniProtKB-KW"/>
</dbReference>
<comment type="caution">
    <text evidence="3">The sequence shown here is derived from an EMBL/GenBank/DDBJ whole genome shotgun (WGS) entry which is preliminary data.</text>
</comment>
<keyword evidence="3" id="KW-0328">Glycosyltransferase</keyword>
<dbReference type="Gene3D" id="3.40.50.2000">
    <property type="entry name" value="Glycogen Phosphorylase B"/>
    <property type="match status" value="2"/>
</dbReference>
<evidence type="ECO:0000259" key="2">
    <source>
        <dbReference type="Pfam" id="PF13439"/>
    </source>
</evidence>
<protein>
    <submittedName>
        <fullName evidence="3">Glycosyltransferase</fullName>
        <ecNumber evidence="3">2.4.-.-</ecNumber>
    </submittedName>
</protein>
<dbReference type="RefSeq" id="WP_290260804.1">
    <property type="nucleotide sequence ID" value="NZ_JAUFQG010000004.1"/>
</dbReference>
<dbReference type="InterPro" id="IPR028098">
    <property type="entry name" value="Glyco_trans_4-like_N"/>
</dbReference>
<proteinExistence type="predicted"/>
<gene>
    <name evidence="3" type="ORF">ACFOX3_19000</name>
</gene>
<dbReference type="InterPro" id="IPR050194">
    <property type="entry name" value="Glycosyltransferase_grp1"/>
</dbReference>
<sequence>MASLNQPLRVMHIISGDLWAGAEVQAYTLLKHLQPDCELSVVCLNDGELSARLGALHIPVEIIPEADFNAAQILFRLRKAILVFKPDIIHTHRQKENILGSIANLLANPIASNRAKCLRTAHGAPEYAPTGLQRIQVALDTWVANHLQFGIIAVSEDLGQILKATYAPEKIFVIHNGVDIEPLQAIEPIEFQPATEGPTRHIGIVGRLEQIKRVDLFLQAAKLILTKKNLNCHFHILGDGKQKPELVRLAKSLEIDRFVTFHGHQSNVHRYIKSLDVLVICSDHEGTPMVVLEACALGVCVVANKTGGLPEIIANEDGHLLSNEHSARGYAQTIENILSARKKTPTLNKKFTAEYNAKKTIELYGKKRKCTATLTSTKCT</sequence>
<name>A0ABV8VC33_9GAMM</name>
<feature type="domain" description="Glycosyltransferase subfamily 4-like N-terminal" evidence="2">
    <location>
        <begin position="21"/>
        <end position="181"/>
    </location>
</feature>
<dbReference type="Pfam" id="PF13439">
    <property type="entry name" value="Glyco_transf_4"/>
    <property type="match status" value="1"/>
</dbReference>
<keyword evidence="3" id="KW-0808">Transferase</keyword>
<reference evidence="4" key="1">
    <citation type="journal article" date="2019" name="Int. J. Syst. Evol. Microbiol.">
        <title>The Global Catalogue of Microorganisms (GCM) 10K type strain sequencing project: providing services to taxonomists for standard genome sequencing and annotation.</title>
        <authorList>
            <consortium name="The Broad Institute Genomics Platform"/>
            <consortium name="The Broad Institute Genome Sequencing Center for Infectious Disease"/>
            <person name="Wu L."/>
            <person name="Ma J."/>
        </authorList>
    </citation>
    <scope>NUCLEOTIDE SEQUENCE [LARGE SCALE GENOMIC DNA]</scope>
    <source>
        <strain evidence="4">CECT 8570</strain>
    </source>
</reference>
<keyword evidence="4" id="KW-1185">Reference proteome</keyword>
<dbReference type="EMBL" id="JBHSCX010000025">
    <property type="protein sequence ID" value="MFC4364404.1"/>
    <property type="molecule type" value="Genomic_DNA"/>
</dbReference>
<evidence type="ECO:0000313" key="4">
    <source>
        <dbReference type="Proteomes" id="UP001595840"/>
    </source>
</evidence>
<feature type="domain" description="Glycosyl transferase family 1" evidence="1">
    <location>
        <begin position="191"/>
        <end position="344"/>
    </location>
</feature>
<evidence type="ECO:0000259" key="1">
    <source>
        <dbReference type="Pfam" id="PF00534"/>
    </source>
</evidence>